<evidence type="ECO:0000313" key="1">
    <source>
        <dbReference type="EMBL" id="ADW76635.1"/>
    </source>
</evidence>
<keyword evidence="1" id="KW-0614">Plasmid</keyword>
<geneLocation type="plasmid" evidence="1 2">
    <name>pRAHAQ02</name>
</geneLocation>
<evidence type="ECO:0000313" key="2">
    <source>
        <dbReference type="Proteomes" id="UP000007257"/>
    </source>
</evidence>
<reference evidence="2" key="1">
    <citation type="submission" date="2011-01" db="EMBL/GenBank/DDBJ databases">
        <title>Complete sequence of plasmid2 of Rahnella sp. Y9602.</title>
        <authorList>
            <consortium name="US DOE Joint Genome Institute"/>
            <person name="Lucas S."/>
            <person name="Copeland A."/>
            <person name="Lapidus A."/>
            <person name="Cheng J.-F."/>
            <person name="Goodwin L."/>
            <person name="Pitluck S."/>
            <person name="Lu M."/>
            <person name="Detter J.C."/>
            <person name="Han C."/>
            <person name="Tapia R."/>
            <person name="Land M."/>
            <person name="Hauser L."/>
            <person name="Kyrpides N."/>
            <person name="Ivanova N."/>
            <person name="Ovchinnikova G."/>
            <person name="Pagani I."/>
            <person name="Sobecky P.A."/>
            <person name="Martinez R.J."/>
            <person name="Woyke T."/>
        </authorList>
    </citation>
    <scope>NUCLEOTIDE SEQUENCE [LARGE SCALE GENOMIC DNA]</scope>
    <source>
        <strain evidence="2">Y9602</strain>
        <plasmid evidence="2">pRAHAQ02</plasmid>
    </source>
</reference>
<organism evidence="1 2">
    <name type="scientific">Rahnella sp. (strain Y9602)</name>
    <dbReference type="NCBI Taxonomy" id="2703885"/>
    <lineage>
        <taxon>Bacteria</taxon>
        <taxon>Pseudomonadati</taxon>
        <taxon>Pseudomonadota</taxon>
        <taxon>Gammaproteobacteria</taxon>
        <taxon>Enterobacterales</taxon>
        <taxon>Yersiniaceae</taxon>
        <taxon>Rahnella</taxon>
    </lineage>
</organism>
<dbReference type="AlphaFoldDB" id="A0A0H3FIP3"/>
<dbReference type="OrthoDB" id="6506084at2"/>
<dbReference type="Proteomes" id="UP000007257">
    <property type="component" value="Plasmid pRAHAQ02"/>
</dbReference>
<name>A0A0H3FIP3_RAHSY</name>
<accession>A0A0H3FIP3</accession>
<dbReference type="EMBL" id="CP002507">
    <property type="protein sequence ID" value="ADW76635.1"/>
    <property type="molecule type" value="Genomic_DNA"/>
</dbReference>
<gene>
    <name evidence="1" type="ordered locus">Rahaq_5061</name>
</gene>
<proteinExistence type="predicted"/>
<dbReference type="KEGG" id="rah:Rahaq_5061"/>
<reference evidence="1 2" key="2">
    <citation type="journal article" date="2012" name="J. Bacteriol.">
        <title>Complete Genome Sequence of Rahnella sp. Strain Y9602, a Gammaproteobacterium Isolate from Metal- and Radionuclide-Contaminated Soil.</title>
        <authorList>
            <person name="Martinez R.J."/>
            <person name="Bruce D."/>
            <person name="Detter C."/>
            <person name="Goodwin L.A."/>
            <person name="Han J."/>
            <person name="Han C.S."/>
            <person name="Held B."/>
            <person name="Land M.L."/>
            <person name="Mikhailova N."/>
            <person name="Nolan M."/>
            <person name="Pennacchio L."/>
            <person name="Pitluck S."/>
            <person name="Tapia R."/>
            <person name="Woyke T."/>
            <person name="Sobecky P.A."/>
        </authorList>
    </citation>
    <scope>NUCLEOTIDE SEQUENCE [LARGE SCALE GENOMIC DNA]</scope>
    <source>
        <strain evidence="1 2">Y9602</strain>
        <plasmid evidence="1 2">pRAHAQ02</plasmid>
    </source>
</reference>
<dbReference type="RefSeq" id="WP_013578316.1">
    <property type="nucleotide sequence ID" value="NC_015063.1"/>
</dbReference>
<sequence length="101" mass="11320">MNTPVNSDQNISTKTPAAGAVTFTPAQLGDLANHILCYGAFLQKFEPRFLPAGAQAEMYRCEESLSWILVWFVNGRPVMACDYFDHFTYVLDRMLLPEAGQ</sequence>
<dbReference type="HOGENOM" id="CLU_2289290_0_0_6"/>
<protein>
    <submittedName>
        <fullName evidence="1">Uncharacterized protein</fullName>
    </submittedName>
</protein>